<dbReference type="OrthoDB" id="9783791at2"/>
<dbReference type="CDD" id="cd04186">
    <property type="entry name" value="GT_2_like_c"/>
    <property type="match status" value="1"/>
</dbReference>
<reference evidence="4 5" key="1">
    <citation type="submission" date="2019-06" db="EMBL/GenBank/DDBJ databases">
        <authorList>
            <person name="Li M."/>
        </authorList>
    </citation>
    <scope>NUCLEOTIDE SEQUENCE [LARGE SCALE GENOMIC DNA]</scope>
    <source>
        <strain evidence="4 5">BGMRC2036</strain>
    </source>
</reference>
<dbReference type="PANTHER" id="PTHR43179">
    <property type="entry name" value="RHAMNOSYLTRANSFERASE WBBL"/>
    <property type="match status" value="1"/>
</dbReference>
<evidence type="ECO:0000256" key="1">
    <source>
        <dbReference type="SAM" id="MobiDB-lite"/>
    </source>
</evidence>
<dbReference type="GO" id="GO:0016740">
    <property type="term" value="F:transferase activity"/>
    <property type="evidence" value="ECO:0007669"/>
    <property type="project" value="UniProtKB-KW"/>
</dbReference>
<name>A0A506UD57_9HYPH</name>
<gene>
    <name evidence="4" type="ORF">FJU08_07215</name>
</gene>
<dbReference type="InterPro" id="IPR029044">
    <property type="entry name" value="Nucleotide-diphossugar_trans"/>
</dbReference>
<dbReference type="EMBL" id="VHLG01000003">
    <property type="protein sequence ID" value="TPW31538.1"/>
    <property type="molecule type" value="Genomic_DNA"/>
</dbReference>
<keyword evidence="4" id="KW-0808">Transferase</keyword>
<comment type="caution">
    <text evidence="4">The sequence shown here is derived from an EMBL/GenBank/DDBJ whole genome shotgun (WGS) entry which is preliminary data.</text>
</comment>
<dbReference type="Proteomes" id="UP000318801">
    <property type="component" value="Unassembled WGS sequence"/>
</dbReference>
<proteinExistence type="predicted"/>
<keyword evidence="5" id="KW-1185">Reference proteome</keyword>
<organism evidence="4 5">
    <name type="scientific">Martelella alba</name>
    <dbReference type="NCBI Taxonomy" id="2590451"/>
    <lineage>
        <taxon>Bacteria</taxon>
        <taxon>Pseudomonadati</taxon>
        <taxon>Pseudomonadota</taxon>
        <taxon>Alphaproteobacteria</taxon>
        <taxon>Hyphomicrobiales</taxon>
        <taxon>Aurantimonadaceae</taxon>
        <taxon>Martelella</taxon>
    </lineage>
</organism>
<feature type="region of interest" description="Disordered" evidence="1">
    <location>
        <begin position="355"/>
        <end position="374"/>
    </location>
</feature>
<dbReference type="Gene3D" id="3.40.50.2000">
    <property type="entry name" value="Glycogen Phosphorylase B"/>
    <property type="match status" value="2"/>
</dbReference>
<evidence type="ECO:0000259" key="2">
    <source>
        <dbReference type="Pfam" id="PF00535"/>
    </source>
</evidence>
<dbReference type="Pfam" id="PF04230">
    <property type="entry name" value="PS_pyruv_trans"/>
    <property type="match status" value="1"/>
</dbReference>
<dbReference type="Pfam" id="PF00535">
    <property type="entry name" value="Glycos_transf_2"/>
    <property type="match status" value="1"/>
</dbReference>
<dbReference type="CDD" id="cd03801">
    <property type="entry name" value="GT4_PimA-like"/>
    <property type="match status" value="1"/>
</dbReference>
<feature type="domain" description="Glycosyltransferase 2-like" evidence="2">
    <location>
        <begin position="953"/>
        <end position="1077"/>
    </location>
</feature>
<sequence length="1621" mass="180796">MKNKSANPYRERLPHWLQDKDVQNFGDYLSDYFADRLFLRIPRLPGEVRIIGSYLDDGLITPTIEQLRTDAFPQRAVLTAWGGGVRAPKSVSREVLSHLDILSVRGRLSANELELDNSVPIGDPALLMPALYTPRGDGQFRGKAVCIPHFHDHRTDQALMEITGADMILRPAIKRSHQAIEAFIDALTTADFVLCGSLHAAIVAAAYGTPFAFWNSGEIDLPFKWQDFADSVEIPCLFADNVAEGRALYEAEIASSLKLPSMWPMLAVSPYPIRAEALLSILAFDVRRLGITDTARLLEIRDNFSSKRGHQDDIAADASLLVDTLWQFQSAASQEAQEALSEQIAMLKADVARDAAALSQSEPEPERHPAPAAQVGMPEGNSEMLDALKASFETAFALAHGRIDELERQLDASRLEQSRIAGEKAEYEKRIAALRSTLATTIGELTQLRWLADQAYFQLFKAYRRPFRPLRTYFERALLRLPILLGFALPERAVKRFEKSLNKRKPKTMLTEWQKRSNALRQRITAPGAETAAPYMLASGRAPVVTEDERVRASRILVVDYRLPQPEVSAGEKATFNMLRDLVALGFDVTFLATDMVRRSPYFEDVRALGVDVVTRTDEVEWADYYIRNYGQKFGVFYFFRVNVAEQTLPAAREVAPDARIIFHAPDLYFFREGRAAVLSGNPEQIRIAEETKHRELSMMNAADHVVLVSTAEVPKLVENGISEDKISVFPALYSEIVDNPAGFAERKHIFFLGGFGHSPNVDSVLWFSEHVWPRIHAENPEIEFHIIGAEAPDVIRDLDQQPGIRFIGFVRDIDAAISHYRLSVAPLIYGAGIKGKVGVAMGAGIPTICTTIAAEGMHIVDGIHTLVADEPEDLADAVLKLYPDAALWQRFSQNGRRLIDENFGNEANRASYLKALDRARALPIERVISYCQDKTRAIKFPEYDADQAIDVSVIIPVYNKWSLTRDCLASVALAGRASGISYEVIIANDGSTDETEREAALIPGLKVATTPENMGFLRNCNNAASTARGRDLLFLNNDTIVMPNWLTTLVETLKTEVDAGIVGSKLVYPDGKIQEAGGLLFSNGQGANYGRGREREDLDCITQRDVDYISGASILVDGAFWAKNGGFDDRYEPAYCEDSDLAMSARAHGLRVVYVPASEVVHFEHSSYGDELSTRPKQLMLDNNKKLFQKWQQQFEQQHIAHEFGDILAAANADRLPACKARERRRSGKLNVLYFSPFPSHLGNDETQATSEAFCRSLQALGHKVHFVLPHSHFYNDAALAAMNTAWDSLTIVPNSRWLVSNGEDVPFDSWYEDGLGENIRILCARHDIDMVFCSYIFQSKILEYVPNHILKVIDAHDKMSGRYNMLRESGQKLEFFSCGPEEEGRYLRRADLVVARRQQEADYFNAVSGVESAIVIPYFEEVHFLRRHFSSLDKIGLVASANRIDLALMLAFLKSLESSLAGRQCPFRVHIAGPVKDLVGELPQEDAAYFAASHVMLDGFVRDIATFYGKVDVVVSPETMDTGINAKTVLAMAYGMPLLTTVWGSDGIETTEPLHRHENLDDLCTNLLALSEDAEALDGLARVSRERYSVFCQEGIDATKDLMARAKTFDEIEDAAKDL</sequence>
<dbReference type="Gene3D" id="3.90.550.10">
    <property type="entry name" value="Spore Coat Polysaccharide Biosynthesis Protein SpsA, Chain A"/>
    <property type="match status" value="1"/>
</dbReference>
<dbReference type="InterPro" id="IPR001173">
    <property type="entry name" value="Glyco_trans_2-like"/>
</dbReference>
<dbReference type="RefSeq" id="WP_141148308.1">
    <property type="nucleotide sequence ID" value="NZ_VHLG01000003.1"/>
</dbReference>
<evidence type="ECO:0000259" key="3">
    <source>
        <dbReference type="Pfam" id="PF04230"/>
    </source>
</evidence>
<evidence type="ECO:0000313" key="5">
    <source>
        <dbReference type="Proteomes" id="UP000318801"/>
    </source>
</evidence>
<feature type="domain" description="Polysaccharide pyruvyl transferase" evidence="3">
    <location>
        <begin position="50"/>
        <end position="212"/>
    </location>
</feature>
<protein>
    <submittedName>
        <fullName evidence="4">Glycosyltransferase</fullName>
    </submittedName>
</protein>
<dbReference type="Pfam" id="PF13692">
    <property type="entry name" value="Glyco_trans_1_4"/>
    <property type="match status" value="2"/>
</dbReference>
<evidence type="ECO:0000313" key="4">
    <source>
        <dbReference type="EMBL" id="TPW31538.1"/>
    </source>
</evidence>
<dbReference type="InterPro" id="IPR007345">
    <property type="entry name" value="Polysacch_pyruvyl_Trfase"/>
</dbReference>
<dbReference type="PANTHER" id="PTHR43179:SF7">
    <property type="entry name" value="RHAMNOSYLTRANSFERASE WBBL"/>
    <property type="match status" value="1"/>
</dbReference>
<dbReference type="SUPFAM" id="SSF53756">
    <property type="entry name" value="UDP-Glycosyltransferase/glycogen phosphorylase"/>
    <property type="match status" value="2"/>
</dbReference>
<accession>A0A506UD57</accession>
<dbReference type="SUPFAM" id="SSF53448">
    <property type="entry name" value="Nucleotide-diphospho-sugar transferases"/>
    <property type="match status" value="1"/>
</dbReference>